<dbReference type="VEuPathDB" id="FungiDB:BLGHR1_13741"/>
<dbReference type="EMBL" id="UNSH01000046">
    <property type="protein sequence ID" value="SZF02955.1"/>
    <property type="molecule type" value="Genomic_DNA"/>
</dbReference>
<evidence type="ECO:0000256" key="1">
    <source>
        <dbReference type="SAM" id="MobiDB-lite"/>
    </source>
</evidence>
<dbReference type="Proteomes" id="UP000275772">
    <property type="component" value="Unassembled WGS sequence"/>
</dbReference>
<name>A0A383UTQ6_BLUHO</name>
<reference evidence="2 3" key="1">
    <citation type="submission" date="2017-11" db="EMBL/GenBank/DDBJ databases">
        <authorList>
            <person name="Kracher B."/>
        </authorList>
    </citation>
    <scope>NUCLEOTIDE SEQUENCE [LARGE SCALE GENOMIC DNA]</scope>
    <source>
        <strain evidence="2 3">RACE1</strain>
    </source>
</reference>
<gene>
    <name evidence="2" type="ORF">BLGHR1_13741</name>
</gene>
<protein>
    <submittedName>
        <fullName evidence="2">Uncharacterized protein</fullName>
    </submittedName>
</protein>
<accession>A0A383UTQ6</accession>
<sequence>MNCILAFLLYTGANVEERRKGSFLNIQPYESRIVFLSSRSFTSHYSVYKFKKTISFPSSRDPEIFATQTRLDDYREVRKNNPPSGTYVKAYCSFKYEAYEIARIVNTPLKYWSTSTHIHFGVHPHKEMECLKKAKPIIPQGTARTPISLKSLLEEKICDENLIAHLAYGCKIVVGGEFKDFAPTIKEKEPDIIADVPLSMENVIYQKEIFMEHRTEDFHSGIVWYRGHLHLFRLNLSSNGWFAETDLTNEMANGTPIIEHAMHAHQQLKQLKDLWEQLITRNGEGSSSQAPRDAYLGPKESKKKFRDQMTDILIEKLEARTVKGLIYGTPEWKKRFEGHILGYMG</sequence>
<feature type="region of interest" description="Disordered" evidence="1">
    <location>
        <begin position="282"/>
        <end position="302"/>
    </location>
</feature>
<dbReference type="AlphaFoldDB" id="A0A383UTQ6"/>
<proteinExistence type="predicted"/>
<evidence type="ECO:0000313" key="3">
    <source>
        <dbReference type="Proteomes" id="UP000275772"/>
    </source>
</evidence>
<evidence type="ECO:0000313" key="2">
    <source>
        <dbReference type="EMBL" id="SZF02955.1"/>
    </source>
</evidence>
<organism evidence="2 3">
    <name type="scientific">Blumeria hordei</name>
    <name type="common">Barley powdery mildew</name>
    <name type="synonym">Blumeria graminis f. sp. hordei</name>
    <dbReference type="NCBI Taxonomy" id="2867405"/>
    <lineage>
        <taxon>Eukaryota</taxon>
        <taxon>Fungi</taxon>
        <taxon>Dikarya</taxon>
        <taxon>Ascomycota</taxon>
        <taxon>Pezizomycotina</taxon>
        <taxon>Leotiomycetes</taxon>
        <taxon>Erysiphales</taxon>
        <taxon>Erysiphaceae</taxon>
        <taxon>Blumeria</taxon>
    </lineage>
</organism>